<dbReference type="Gene3D" id="3.30.565.10">
    <property type="entry name" value="Histidine kinase-like ATPase, C-terminal domain"/>
    <property type="match status" value="1"/>
</dbReference>
<dbReference type="Pfam" id="PF02518">
    <property type="entry name" value="HATPase_c"/>
    <property type="match status" value="1"/>
</dbReference>
<keyword evidence="9" id="KW-0067">ATP-binding</keyword>
<dbReference type="AlphaFoldDB" id="A0A380AIE6"/>
<dbReference type="PANTHER" id="PTHR45436">
    <property type="entry name" value="SENSOR HISTIDINE KINASE YKOH"/>
    <property type="match status" value="1"/>
</dbReference>
<dbReference type="InterPro" id="IPR003660">
    <property type="entry name" value="HAMP_dom"/>
</dbReference>
<comment type="subcellular location">
    <subcellularLocation>
        <location evidence="2">Membrane</location>
    </subcellularLocation>
</comment>
<evidence type="ECO:0000256" key="3">
    <source>
        <dbReference type="ARBA" id="ARBA00012438"/>
    </source>
</evidence>
<evidence type="ECO:0000313" key="16">
    <source>
        <dbReference type="EMBL" id="SUI80795.1"/>
    </source>
</evidence>
<dbReference type="InterPro" id="IPR004358">
    <property type="entry name" value="Sig_transdc_His_kin-like_C"/>
</dbReference>
<keyword evidence="10 13" id="KW-1133">Transmembrane helix</keyword>
<sequence>MKPLPARLLPGSLKGRLVISALLLNLVLLPLIGVTLSDAFRAQLTHAVKDELSAALYGVLALAEVEQGELVLPDQLQDKQFNIDQSGLYALVSSQGKLVWHSPSFIGMPPPGKLPSPPLGEGRFGEMLLLGKPHFSYSFSASFASASDNGRDIPFTVHIIKDQTGFEQTQGAFSRQLWQYLGLLMLFLLLVQGGWLWWTLKPLARFRAELEAVEQGKRQHLGSDYPKELQQVATQLNALISNEQRQRQRYRNALSDLAHSLKTPLAVLQSLQSLPSDAQEPISQINASISHQLKRAQSAGSGAWHQGVNSKTVADKLLRTLGKIYADKVLEFEADLATNALFYGDEADLAELLGNLLDNACKAANSKVALKTWVSEKGLNLCIEDDGPGITEQQKTQLFERGVRADNYQQGHGIGLAIVKDLLQSYQGQWQIDQSPLGGARFTLFLPRS</sequence>
<dbReference type="PRINTS" id="PR00344">
    <property type="entry name" value="BCTRLSENSOR"/>
</dbReference>
<keyword evidence="17" id="KW-1185">Reference proteome</keyword>
<evidence type="ECO:0000313" key="17">
    <source>
        <dbReference type="Proteomes" id="UP000254069"/>
    </source>
</evidence>
<keyword evidence="7" id="KW-0547">Nucleotide-binding</keyword>
<dbReference type="InterPro" id="IPR050428">
    <property type="entry name" value="TCS_sensor_his_kinase"/>
</dbReference>
<keyword evidence="5 16" id="KW-0808">Transferase</keyword>
<evidence type="ECO:0000256" key="11">
    <source>
        <dbReference type="ARBA" id="ARBA00023012"/>
    </source>
</evidence>
<dbReference type="InterPro" id="IPR058619">
    <property type="entry name" value="PhoQ/CarS-like_HATPase"/>
</dbReference>
<dbReference type="SUPFAM" id="SSF55874">
    <property type="entry name" value="ATPase domain of HSP90 chaperone/DNA topoisomerase II/histidine kinase"/>
    <property type="match status" value="1"/>
</dbReference>
<gene>
    <name evidence="16" type="primary">phoQ_2</name>
    <name evidence="16" type="ORF">NCTC10738_02823</name>
</gene>
<keyword evidence="8 16" id="KW-0418">Kinase</keyword>
<dbReference type="GO" id="GO:0005524">
    <property type="term" value="F:ATP binding"/>
    <property type="evidence" value="ECO:0007669"/>
    <property type="project" value="UniProtKB-KW"/>
</dbReference>
<evidence type="ECO:0000256" key="6">
    <source>
        <dbReference type="ARBA" id="ARBA00022692"/>
    </source>
</evidence>
<evidence type="ECO:0000259" key="14">
    <source>
        <dbReference type="PROSITE" id="PS50109"/>
    </source>
</evidence>
<accession>A0A380AIE6</accession>
<dbReference type="Gene3D" id="1.10.287.130">
    <property type="match status" value="1"/>
</dbReference>
<comment type="catalytic activity">
    <reaction evidence="1">
        <text>ATP + protein L-histidine = ADP + protein N-phospho-L-histidine.</text>
        <dbReference type="EC" id="2.7.13.3"/>
    </reaction>
</comment>
<dbReference type="Proteomes" id="UP000254069">
    <property type="component" value="Unassembled WGS sequence"/>
</dbReference>
<evidence type="ECO:0000256" key="2">
    <source>
        <dbReference type="ARBA" id="ARBA00004370"/>
    </source>
</evidence>
<evidence type="ECO:0000256" key="7">
    <source>
        <dbReference type="ARBA" id="ARBA00022741"/>
    </source>
</evidence>
<organism evidence="16 17">
    <name type="scientific">Shewanella algae</name>
    <dbReference type="NCBI Taxonomy" id="38313"/>
    <lineage>
        <taxon>Bacteria</taxon>
        <taxon>Pseudomonadati</taxon>
        <taxon>Pseudomonadota</taxon>
        <taxon>Gammaproteobacteria</taxon>
        <taxon>Alteromonadales</taxon>
        <taxon>Shewanellaceae</taxon>
        <taxon>Shewanella</taxon>
    </lineage>
</organism>
<dbReference type="GO" id="GO:0005886">
    <property type="term" value="C:plasma membrane"/>
    <property type="evidence" value="ECO:0007669"/>
    <property type="project" value="TreeGrafter"/>
</dbReference>
<evidence type="ECO:0000256" key="13">
    <source>
        <dbReference type="SAM" id="Phobius"/>
    </source>
</evidence>
<keyword evidence="12 13" id="KW-0472">Membrane</keyword>
<dbReference type="InterPro" id="IPR036890">
    <property type="entry name" value="HATPase_C_sf"/>
</dbReference>
<dbReference type="PROSITE" id="PS50885">
    <property type="entry name" value="HAMP"/>
    <property type="match status" value="1"/>
</dbReference>
<dbReference type="InterPro" id="IPR005467">
    <property type="entry name" value="His_kinase_dom"/>
</dbReference>
<dbReference type="InterPro" id="IPR003594">
    <property type="entry name" value="HATPase_dom"/>
</dbReference>
<evidence type="ECO:0000256" key="9">
    <source>
        <dbReference type="ARBA" id="ARBA00022840"/>
    </source>
</evidence>
<keyword evidence="4" id="KW-0597">Phosphoprotein</keyword>
<protein>
    <recommendedName>
        <fullName evidence="3">histidine kinase</fullName>
        <ecNumber evidence="3">2.7.13.3</ecNumber>
    </recommendedName>
</protein>
<dbReference type="SMART" id="SM00387">
    <property type="entry name" value="HATPase_c"/>
    <property type="match status" value="1"/>
</dbReference>
<keyword evidence="6 13" id="KW-0812">Transmembrane</keyword>
<evidence type="ECO:0000256" key="8">
    <source>
        <dbReference type="ARBA" id="ARBA00022777"/>
    </source>
</evidence>
<dbReference type="GO" id="GO:0000160">
    <property type="term" value="P:phosphorelay signal transduction system"/>
    <property type="evidence" value="ECO:0007669"/>
    <property type="project" value="UniProtKB-KW"/>
</dbReference>
<dbReference type="PANTHER" id="PTHR45436:SF4">
    <property type="entry name" value="SENSOR PROTEIN PHOQ"/>
    <property type="match status" value="1"/>
</dbReference>
<evidence type="ECO:0000256" key="1">
    <source>
        <dbReference type="ARBA" id="ARBA00000085"/>
    </source>
</evidence>
<evidence type="ECO:0000256" key="5">
    <source>
        <dbReference type="ARBA" id="ARBA00022679"/>
    </source>
</evidence>
<feature type="domain" description="HAMP" evidence="15">
    <location>
        <begin position="197"/>
        <end position="248"/>
    </location>
</feature>
<keyword evidence="11" id="KW-0902">Two-component regulatory system</keyword>
<dbReference type="CDD" id="cd16954">
    <property type="entry name" value="HATPase_PhoQ-like"/>
    <property type="match status" value="1"/>
</dbReference>
<proteinExistence type="predicted"/>
<evidence type="ECO:0000256" key="4">
    <source>
        <dbReference type="ARBA" id="ARBA00022553"/>
    </source>
</evidence>
<dbReference type="EMBL" id="UGYO01000001">
    <property type="protein sequence ID" value="SUI80795.1"/>
    <property type="molecule type" value="Genomic_DNA"/>
</dbReference>
<dbReference type="GO" id="GO:0004673">
    <property type="term" value="F:protein histidine kinase activity"/>
    <property type="evidence" value="ECO:0007669"/>
    <property type="project" value="UniProtKB-EC"/>
</dbReference>
<feature type="domain" description="Histidine kinase" evidence="14">
    <location>
        <begin position="256"/>
        <end position="449"/>
    </location>
</feature>
<evidence type="ECO:0000259" key="15">
    <source>
        <dbReference type="PROSITE" id="PS50885"/>
    </source>
</evidence>
<reference evidence="16 17" key="1">
    <citation type="submission" date="2018-06" db="EMBL/GenBank/DDBJ databases">
        <authorList>
            <consortium name="Pathogen Informatics"/>
            <person name="Doyle S."/>
        </authorList>
    </citation>
    <scope>NUCLEOTIDE SEQUENCE [LARGE SCALE GENOMIC DNA]</scope>
    <source>
        <strain evidence="16 17">NCTC10738</strain>
    </source>
</reference>
<evidence type="ECO:0000256" key="12">
    <source>
        <dbReference type="ARBA" id="ARBA00023136"/>
    </source>
</evidence>
<evidence type="ECO:0000256" key="10">
    <source>
        <dbReference type="ARBA" id="ARBA00022989"/>
    </source>
</evidence>
<feature type="transmembrane region" description="Helical" evidence="13">
    <location>
        <begin position="177"/>
        <end position="198"/>
    </location>
</feature>
<dbReference type="PROSITE" id="PS50109">
    <property type="entry name" value="HIS_KIN"/>
    <property type="match status" value="1"/>
</dbReference>
<dbReference type="EC" id="2.7.13.3" evidence="3"/>
<dbReference type="RefSeq" id="WP_115389922.1">
    <property type="nucleotide sequence ID" value="NZ_JADZHB010000030.1"/>
</dbReference>
<name>A0A380AIE6_9GAMM</name>